<feature type="domain" description="CsbD-like" evidence="3">
    <location>
        <begin position="7"/>
        <end position="54"/>
    </location>
</feature>
<dbReference type="Pfam" id="PF05532">
    <property type="entry name" value="CsbD"/>
    <property type="match status" value="1"/>
</dbReference>
<evidence type="ECO:0000256" key="2">
    <source>
        <dbReference type="SAM" id="Phobius"/>
    </source>
</evidence>
<dbReference type="Gene3D" id="1.10.1470.10">
    <property type="entry name" value="YjbJ"/>
    <property type="match status" value="1"/>
</dbReference>
<evidence type="ECO:0000256" key="1">
    <source>
        <dbReference type="ARBA" id="ARBA00009129"/>
    </source>
</evidence>
<dbReference type="SUPFAM" id="SSF69047">
    <property type="entry name" value="Hypothetical protein YjbJ"/>
    <property type="match status" value="1"/>
</dbReference>
<keyword evidence="2" id="KW-1133">Transmembrane helix</keyword>
<accession>A0A494RQG0</accession>
<evidence type="ECO:0000313" key="4">
    <source>
        <dbReference type="EMBL" id="AYG95546.1"/>
    </source>
</evidence>
<keyword evidence="5" id="KW-1185">Reference proteome</keyword>
<proteinExistence type="inferred from homology"/>
<protein>
    <submittedName>
        <fullName evidence="4">CsbD family protein</fullName>
    </submittedName>
</protein>
<dbReference type="Proteomes" id="UP000276984">
    <property type="component" value="Chromosome"/>
</dbReference>
<dbReference type="OrthoDB" id="9796058at2"/>
<keyword evidence="2" id="KW-0472">Membrane</keyword>
<comment type="similarity">
    <text evidence="1">Belongs to the UPF0337 (CsbD) family.</text>
</comment>
<reference evidence="4 5" key="1">
    <citation type="submission" date="2018-10" db="EMBL/GenBank/DDBJ databases">
        <title>Complete genome sequence of Brevundimonas naejangsanensis BRV3.</title>
        <authorList>
            <person name="Berrios L."/>
            <person name="Ely B."/>
        </authorList>
    </citation>
    <scope>NUCLEOTIDE SEQUENCE [LARGE SCALE GENOMIC DNA]</scope>
    <source>
        <strain evidence="4 5">BRV3</strain>
    </source>
</reference>
<gene>
    <name evidence="4" type="ORF">D8I30_10435</name>
</gene>
<organism evidence="4 5">
    <name type="scientific">Brevundimonas naejangsanensis</name>
    <dbReference type="NCBI Taxonomy" id="588932"/>
    <lineage>
        <taxon>Bacteria</taxon>
        <taxon>Pseudomonadati</taxon>
        <taxon>Pseudomonadota</taxon>
        <taxon>Alphaproteobacteria</taxon>
        <taxon>Caulobacterales</taxon>
        <taxon>Caulobacteraceae</taxon>
        <taxon>Brevundimonas</taxon>
    </lineage>
</organism>
<dbReference type="InterPro" id="IPR036629">
    <property type="entry name" value="YjbJ_sf"/>
</dbReference>
<dbReference type="AlphaFoldDB" id="A0A494RQG0"/>
<dbReference type="InterPro" id="IPR008462">
    <property type="entry name" value="CsbD"/>
</dbReference>
<keyword evidence="2" id="KW-0812">Transmembrane</keyword>
<feature type="transmembrane region" description="Helical" evidence="2">
    <location>
        <begin position="82"/>
        <end position="100"/>
    </location>
</feature>
<name>A0A494RQG0_9CAUL</name>
<dbReference type="EMBL" id="CP032707">
    <property type="protein sequence ID" value="AYG95546.1"/>
    <property type="molecule type" value="Genomic_DNA"/>
</dbReference>
<evidence type="ECO:0000313" key="5">
    <source>
        <dbReference type="Proteomes" id="UP000276984"/>
    </source>
</evidence>
<evidence type="ECO:0000259" key="3">
    <source>
        <dbReference type="Pfam" id="PF05532"/>
    </source>
</evidence>
<sequence length="103" mass="10877">MIMTDQRIEGAATEMKGKAQGGLGRLTGDGKLQAEGKLNEFKGKAQNAYGRVIDGLDGMVDKAPADLRDPARKGLDFARRKPLLTTGIIAGAAVLLGALGRRR</sequence>